<protein>
    <submittedName>
        <fullName evidence="1">Uncharacterized protein</fullName>
    </submittedName>
</protein>
<reference evidence="1" key="1">
    <citation type="submission" date="2020-03" db="EMBL/GenBank/DDBJ databases">
        <title>The deep terrestrial virosphere.</title>
        <authorList>
            <person name="Holmfeldt K."/>
            <person name="Nilsson E."/>
            <person name="Simone D."/>
            <person name="Lopez-Fernandez M."/>
            <person name="Wu X."/>
            <person name="de Brujin I."/>
            <person name="Lundin D."/>
            <person name="Andersson A."/>
            <person name="Bertilsson S."/>
            <person name="Dopson M."/>
        </authorList>
    </citation>
    <scope>NUCLEOTIDE SEQUENCE</scope>
    <source>
        <strain evidence="1">MM415A00755</strain>
    </source>
</reference>
<accession>A0A6M3KEG3</accession>
<name>A0A6M3KEG3_9ZZZZ</name>
<proteinExistence type="predicted"/>
<dbReference type="AlphaFoldDB" id="A0A6M3KEG3"/>
<evidence type="ECO:0000313" key="1">
    <source>
        <dbReference type="EMBL" id="QJA80260.1"/>
    </source>
</evidence>
<organism evidence="1">
    <name type="scientific">viral metagenome</name>
    <dbReference type="NCBI Taxonomy" id="1070528"/>
    <lineage>
        <taxon>unclassified sequences</taxon>
        <taxon>metagenomes</taxon>
        <taxon>organismal metagenomes</taxon>
    </lineage>
</organism>
<sequence length="489" mass="54197">MPSTGSDLKLGNAFEEELVTNYLKLWASLGMPFPQYNGQHVEWNKDRQALEYSDSVGGFTYIDAMHYAIAVGLTKADIEEVQSYIYSAPDTPSSRSSFEDLVAKFGGWDTGAAQTQTGDQESGWAAWEEVQVRLAEAQAALAEQETAMAQDFYNLDVYKAETDRLRQEADAAYKAGDLALAQQKMEQAFQLDQQTLALQERIAQKSHELDAARLGLDEWYQQQTVALAGAQFGQDQYEFAASLQRDPANWIQQWQATQGLPFEAAGQQFQAPSFEVTPYQQQQGGAWGGQVTSPINIPPAGGGGIEVPPYQAPSPGDGQSGGGVWGRQYPRTSDIPPEYNNLPPYLQTRPPEGGQSGPILLPDQMLYGKFPILDPSKGYTKEELLKYGIGEMTGPAKEAWDKYWNAKRANARGELPGYHENVYPLYQEFQKYEDTIPKYKTIQEYNIDMMDKLMRAARPQWFDGSGGGGAQQAQPMGWQGFVGQPLPGL</sequence>
<dbReference type="EMBL" id="MT142414">
    <property type="protein sequence ID" value="QJA80260.1"/>
    <property type="molecule type" value="Genomic_DNA"/>
</dbReference>
<gene>
    <name evidence="1" type="ORF">MM415A00755_0007</name>
</gene>